<dbReference type="EMBL" id="JANPWB010000005">
    <property type="protein sequence ID" value="KAJ1189256.1"/>
    <property type="molecule type" value="Genomic_DNA"/>
</dbReference>
<gene>
    <name evidence="1" type="ORF">NDU88_006006</name>
</gene>
<dbReference type="AlphaFoldDB" id="A0AAV7UKM6"/>
<reference evidence="1" key="1">
    <citation type="journal article" date="2022" name="bioRxiv">
        <title>Sequencing and chromosome-scale assembly of the giantPleurodeles waltlgenome.</title>
        <authorList>
            <person name="Brown T."/>
            <person name="Elewa A."/>
            <person name="Iarovenko S."/>
            <person name="Subramanian E."/>
            <person name="Araus A.J."/>
            <person name="Petzold A."/>
            <person name="Susuki M."/>
            <person name="Suzuki K.-i.T."/>
            <person name="Hayashi T."/>
            <person name="Toyoda A."/>
            <person name="Oliveira C."/>
            <person name="Osipova E."/>
            <person name="Leigh N.D."/>
            <person name="Simon A."/>
            <person name="Yun M.H."/>
        </authorList>
    </citation>
    <scope>NUCLEOTIDE SEQUENCE</scope>
    <source>
        <strain evidence="1">20211129_DDA</strain>
        <tissue evidence="1">Liver</tissue>
    </source>
</reference>
<keyword evidence="2" id="KW-1185">Reference proteome</keyword>
<proteinExistence type="predicted"/>
<evidence type="ECO:0000313" key="1">
    <source>
        <dbReference type="EMBL" id="KAJ1189256.1"/>
    </source>
</evidence>
<accession>A0AAV7UKM6</accession>
<organism evidence="1 2">
    <name type="scientific">Pleurodeles waltl</name>
    <name type="common">Iberian ribbed newt</name>
    <dbReference type="NCBI Taxonomy" id="8319"/>
    <lineage>
        <taxon>Eukaryota</taxon>
        <taxon>Metazoa</taxon>
        <taxon>Chordata</taxon>
        <taxon>Craniata</taxon>
        <taxon>Vertebrata</taxon>
        <taxon>Euteleostomi</taxon>
        <taxon>Amphibia</taxon>
        <taxon>Batrachia</taxon>
        <taxon>Caudata</taxon>
        <taxon>Salamandroidea</taxon>
        <taxon>Salamandridae</taxon>
        <taxon>Pleurodelinae</taxon>
        <taxon>Pleurodeles</taxon>
    </lineage>
</organism>
<comment type="caution">
    <text evidence="1">The sequence shown here is derived from an EMBL/GenBank/DDBJ whole genome shotgun (WGS) entry which is preliminary data.</text>
</comment>
<dbReference type="Proteomes" id="UP001066276">
    <property type="component" value="Chromosome 3_1"/>
</dbReference>
<sequence>MRRLSGGALGPNQTRQRWGLRCGCEPSWTEVPTCWRGGRRWALAASRCSAWTWECCDPVWVVDGVGWAARPCENAVHHERLVGGTHRPALLQRHRSWGPVDERIPLHVLL</sequence>
<protein>
    <submittedName>
        <fullName evidence="1">Uncharacterized protein</fullName>
    </submittedName>
</protein>
<evidence type="ECO:0000313" key="2">
    <source>
        <dbReference type="Proteomes" id="UP001066276"/>
    </source>
</evidence>
<name>A0AAV7UKM6_PLEWA</name>